<reference evidence="2" key="1">
    <citation type="submission" date="2021-11" db="EMBL/GenBank/DDBJ databases">
        <title>Citrobacter meridianamericanus sp. nov. isolated from soil.</title>
        <authorList>
            <person name="Furlan J.P.R."/>
            <person name="Stehling E.G."/>
        </authorList>
    </citation>
    <scope>NUCLEOTIDE SEQUENCE</scope>
    <source>
        <strain evidence="2">BR102</strain>
    </source>
</reference>
<organism evidence="2 3">
    <name type="scientific">Citrobacter meridianamericanus</name>
    <dbReference type="NCBI Taxonomy" id="2894201"/>
    <lineage>
        <taxon>Bacteria</taxon>
        <taxon>Pseudomonadati</taxon>
        <taxon>Pseudomonadota</taxon>
        <taxon>Gammaproteobacteria</taxon>
        <taxon>Enterobacterales</taxon>
        <taxon>Enterobacteriaceae</taxon>
        <taxon>Citrobacter</taxon>
    </lineage>
</organism>
<comment type="caution">
    <text evidence="2">The sequence shown here is derived from an EMBL/GenBank/DDBJ whole genome shotgun (WGS) entry which is preliminary data.</text>
</comment>
<evidence type="ECO:0000313" key="3">
    <source>
        <dbReference type="Proteomes" id="UP001139290"/>
    </source>
</evidence>
<dbReference type="InterPro" id="IPR050383">
    <property type="entry name" value="GlyoxalaseI/FosfomycinResist"/>
</dbReference>
<evidence type="ECO:0000259" key="1">
    <source>
        <dbReference type="PROSITE" id="PS51819"/>
    </source>
</evidence>
<dbReference type="InterPro" id="IPR029068">
    <property type="entry name" value="Glyas_Bleomycin-R_OHBP_Dase"/>
</dbReference>
<dbReference type="CDD" id="cd07253">
    <property type="entry name" value="GLOD5"/>
    <property type="match status" value="1"/>
</dbReference>
<evidence type="ECO:0000313" key="2">
    <source>
        <dbReference type="EMBL" id="MCO5784650.1"/>
    </source>
</evidence>
<name>A0ABT1BFK9_9ENTR</name>
<dbReference type="EMBL" id="JAJJVQ010000024">
    <property type="protein sequence ID" value="MCO5784650.1"/>
    <property type="molecule type" value="Genomic_DNA"/>
</dbReference>
<dbReference type="PANTHER" id="PTHR21366:SF14">
    <property type="entry name" value="GLYOXALASE DOMAIN-CONTAINING PROTEIN 5"/>
    <property type="match status" value="1"/>
</dbReference>
<dbReference type="PANTHER" id="PTHR21366">
    <property type="entry name" value="GLYOXALASE FAMILY PROTEIN"/>
    <property type="match status" value="1"/>
</dbReference>
<protein>
    <submittedName>
        <fullName evidence="2">VOC family protein</fullName>
    </submittedName>
</protein>
<feature type="domain" description="VOC" evidence="1">
    <location>
        <begin position="4"/>
        <end position="124"/>
    </location>
</feature>
<gene>
    <name evidence="2" type="ORF">LOD26_25645</name>
</gene>
<sequence length="146" mass="16165">MISHPDHLVLTTRDVTSCLNFYSGVSGMEVVRFGAGRLALKFGQQKINIHDYGREREPKAHLPVPDSLDLCLIISISTEELLANLDIHGIGIAEGPVSRTGACGEIQSVYIRDPDLNLTKLSVYINEHPVRERGPNRKLSNCIFGR</sequence>
<dbReference type="SUPFAM" id="SSF54593">
    <property type="entry name" value="Glyoxalase/Bleomycin resistance protein/Dihydroxybiphenyl dioxygenase"/>
    <property type="match status" value="1"/>
</dbReference>
<proteinExistence type="predicted"/>
<keyword evidence="3" id="KW-1185">Reference proteome</keyword>
<dbReference type="Proteomes" id="UP001139290">
    <property type="component" value="Unassembled WGS sequence"/>
</dbReference>
<dbReference type="InterPro" id="IPR037523">
    <property type="entry name" value="VOC_core"/>
</dbReference>
<dbReference type="PROSITE" id="PS51819">
    <property type="entry name" value="VOC"/>
    <property type="match status" value="1"/>
</dbReference>
<dbReference type="RefSeq" id="WP_252839167.1">
    <property type="nucleotide sequence ID" value="NZ_JAJJVQ010000024.1"/>
</dbReference>
<accession>A0ABT1BFK9</accession>
<dbReference type="Gene3D" id="3.10.180.10">
    <property type="entry name" value="2,3-Dihydroxybiphenyl 1,2-Dioxygenase, domain 1"/>
    <property type="match status" value="1"/>
</dbReference>